<evidence type="ECO:0000313" key="1">
    <source>
        <dbReference type="EMBL" id="EJX04323.1"/>
    </source>
</evidence>
<accession>J9GPI8</accession>
<comment type="caution">
    <text evidence="1">The sequence shown here is derived from an EMBL/GenBank/DDBJ whole genome shotgun (WGS) entry which is preliminary data.</text>
</comment>
<gene>
    <name evidence="1" type="ORF">EVA_07569</name>
</gene>
<protein>
    <submittedName>
        <fullName evidence="1">Uncharacterized protein</fullName>
    </submittedName>
</protein>
<dbReference type="EMBL" id="AMCI01001847">
    <property type="protein sequence ID" value="EJX04323.1"/>
    <property type="molecule type" value="Genomic_DNA"/>
</dbReference>
<sequence>MAIFQSVQKFLSVLIPFIRIFSGRFNDDIFNRLCDGIVIRQNRRQWILHMLLRQWQLVMCQ</sequence>
<dbReference type="AlphaFoldDB" id="J9GPI8"/>
<organism evidence="1">
    <name type="scientific">gut metagenome</name>
    <dbReference type="NCBI Taxonomy" id="749906"/>
    <lineage>
        <taxon>unclassified sequences</taxon>
        <taxon>metagenomes</taxon>
        <taxon>organismal metagenomes</taxon>
    </lineage>
</organism>
<name>J9GPI8_9ZZZZ</name>
<reference evidence="1" key="1">
    <citation type="journal article" date="2012" name="PLoS ONE">
        <title>Gene sets for utilization of primary and secondary nutrition supplies in the distal gut of endangered iberian lynx.</title>
        <authorList>
            <person name="Alcaide M."/>
            <person name="Messina E."/>
            <person name="Richter M."/>
            <person name="Bargiela R."/>
            <person name="Peplies J."/>
            <person name="Huws S.A."/>
            <person name="Newbold C.J."/>
            <person name="Golyshin P.N."/>
            <person name="Simon M.A."/>
            <person name="Lopez G."/>
            <person name="Yakimov M.M."/>
            <person name="Ferrer M."/>
        </authorList>
    </citation>
    <scope>NUCLEOTIDE SEQUENCE</scope>
</reference>
<proteinExistence type="predicted"/>